<keyword evidence="1" id="KW-0677">Repeat</keyword>
<keyword evidence="3 7" id="KW-0067">ATP-binding</keyword>
<evidence type="ECO:0000313" key="7">
    <source>
        <dbReference type="EMBL" id="SUG51772.1"/>
    </source>
</evidence>
<evidence type="ECO:0000259" key="4">
    <source>
        <dbReference type="PROSITE" id="PS50893"/>
    </source>
</evidence>
<dbReference type="RefSeq" id="WP_079781951.1">
    <property type="nucleotide sequence ID" value="NZ_CBCSDD010000039.1"/>
</dbReference>
<evidence type="ECO:0000313" key="8">
    <source>
        <dbReference type="Proteomes" id="UP000254124"/>
    </source>
</evidence>
<dbReference type="Pfam" id="PF00005">
    <property type="entry name" value="ABC_tran"/>
    <property type="match status" value="2"/>
</dbReference>
<dbReference type="PROSITE" id="PS50893">
    <property type="entry name" value="ABC_TRANSPORTER_2"/>
    <property type="match status" value="2"/>
</dbReference>
<dbReference type="EMBL" id="UGXC01000003">
    <property type="protein sequence ID" value="SUG51772.1"/>
    <property type="molecule type" value="Genomic_DNA"/>
</dbReference>
<gene>
    <name evidence="7" type="primary">yheS_2</name>
    <name evidence="6" type="synonym">yheS_3</name>
    <name evidence="5" type="ORF">F4V61_14390</name>
    <name evidence="6" type="ORF">NCTC7295_05052</name>
    <name evidence="7" type="ORF">NCTC7303_04145</name>
</gene>
<dbReference type="InterPro" id="IPR003439">
    <property type="entry name" value="ABC_transporter-like_ATP-bd"/>
</dbReference>
<dbReference type="InterPro" id="IPR050611">
    <property type="entry name" value="ABCF"/>
</dbReference>
<dbReference type="InterPro" id="IPR003593">
    <property type="entry name" value="AAA+_ATPase"/>
</dbReference>
<dbReference type="EMBL" id="UGWZ01000001">
    <property type="protein sequence ID" value="SUG17301.1"/>
    <property type="molecule type" value="Genomic_DNA"/>
</dbReference>
<dbReference type="InterPro" id="IPR027417">
    <property type="entry name" value="P-loop_NTPase"/>
</dbReference>
<evidence type="ECO:0000256" key="2">
    <source>
        <dbReference type="ARBA" id="ARBA00022741"/>
    </source>
</evidence>
<dbReference type="Gene3D" id="3.40.50.300">
    <property type="entry name" value="P-loop containing nucleotide triphosphate hydrolases"/>
    <property type="match status" value="2"/>
</dbReference>
<dbReference type="CDD" id="cd03221">
    <property type="entry name" value="ABCF_EF-3"/>
    <property type="match status" value="2"/>
</dbReference>
<organism evidence="7 9">
    <name type="scientific">Salmonella enterica subsp. arizonae</name>
    <dbReference type="NCBI Taxonomy" id="59203"/>
    <lineage>
        <taxon>Bacteria</taxon>
        <taxon>Pseudomonadati</taxon>
        <taxon>Pseudomonadota</taxon>
        <taxon>Gammaproteobacteria</taxon>
        <taxon>Enterobacterales</taxon>
        <taxon>Enterobacteriaceae</taxon>
        <taxon>Salmonella</taxon>
    </lineage>
</organism>
<proteinExistence type="predicted"/>
<name>A0A379TMB1_SALER</name>
<keyword evidence="2" id="KW-0547">Nucleotide-binding</keyword>
<accession>A0A379TMB1</accession>
<dbReference type="Proteomes" id="UP000322837">
    <property type="component" value="Unassembled WGS sequence"/>
</dbReference>
<dbReference type="GO" id="GO:0016887">
    <property type="term" value="F:ATP hydrolysis activity"/>
    <property type="evidence" value="ECO:0007669"/>
    <property type="project" value="InterPro"/>
</dbReference>
<feature type="domain" description="ABC transporter" evidence="4">
    <location>
        <begin position="9"/>
        <end position="226"/>
    </location>
</feature>
<evidence type="ECO:0000313" key="9">
    <source>
        <dbReference type="Proteomes" id="UP000255443"/>
    </source>
</evidence>
<evidence type="ECO:0000313" key="5">
    <source>
        <dbReference type="EMBL" id="KAA8662938.1"/>
    </source>
</evidence>
<dbReference type="PANTHER" id="PTHR19211:SF100">
    <property type="entry name" value="RIBOSOME PROTECTION PROTEIN VMLR"/>
    <property type="match status" value="1"/>
</dbReference>
<dbReference type="InterPro" id="IPR017871">
    <property type="entry name" value="ABC_transporter-like_CS"/>
</dbReference>
<evidence type="ECO:0000256" key="3">
    <source>
        <dbReference type="ARBA" id="ARBA00022840"/>
    </source>
</evidence>
<dbReference type="PROSITE" id="PS00211">
    <property type="entry name" value="ABC_TRANSPORTER_1"/>
    <property type="match status" value="1"/>
</dbReference>
<sequence length="523" mass="58822">MSRKDQVFLSTNQLSYHNTTNLLFNDVSLSLNSTEKVGLVGFNGAGKSTLLQLLTKNLEPSSGLVTHPKSLRYYLVEQRFPEHLLSLTPEEALLDILETDERISESWRAEVILENIGIGFTQHDTPCSELSGGQQTRLLLGRAQLSTPNVLLLDEPSNHLDLPTLIWLEAFLADWRGSLILVSHDTRLLDTVTNSTWIIANGGVHQYRLPCTQALVQHEQSDLACQQQYQDQANEIERIEASARQLAVWGKDQHSKSSARKAQSMFKRVDKLKLEQNTLPEPYPWNLSFPGQMLPAKRLLFCNEVVVRAPRQTNILYTIDELLIQPGEKIALIGANGMGKSTLLQLIWKSYRDRDRAITLHDSTVMAYYDQLQNGVNSELDIINALSSFCSTSRVNANNEQLKQALLKAGFPWERLQSKVKTLSGGERARLLFAGISLINSHLLLLDEPTNHLDISGKKALERQLEEFNGTVLLVSHDRSLIEKVCKRFLVISDGKLHSFNDYRQAYSASQMTVEGHLLSNAS</sequence>
<dbReference type="PANTHER" id="PTHR19211">
    <property type="entry name" value="ATP-BINDING TRANSPORT PROTEIN-RELATED"/>
    <property type="match status" value="1"/>
</dbReference>
<evidence type="ECO:0000313" key="10">
    <source>
        <dbReference type="Proteomes" id="UP000322837"/>
    </source>
</evidence>
<dbReference type="GO" id="GO:0005524">
    <property type="term" value="F:ATP binding"/>
    <property type="evidence" value="ECO:0007669"/>
    <property type="project" value="UniProtKB-KW"/>
</dbReference>
<dbReference type="SMART" id="SM00382">
    <property type="entry name" value="AAA"/>
    <property type="match status" value="2"/>
</dbReference>
<dbReference type="Proteomes" id="UP000254124">
    <property type="component" value="Unassembled WGS sequence"/>
</dbReference>
<reference evidence="8 9" key="1">
    <citation type="submission" date="2018-06" db="EMBL/GenBank/DDBJ databases">
        <authorList>
            <consortium name="Pathogen Informatics"/>
            <person name="Doyle S."/>
        </authorList>
    </citation>
    <scope>NUCLEOTIDE SEQUENCE [LARGE SCALE GENOMIC DNA]</scope>
    <source>
        <strain evidence="6 8">NCTC7295</strain>
        <strain evidence="7 9">NCTC7303</strain>
    </source>
</reference>
<dbReference type="AlphaFoldDB" id="A0A379TMB1"/>
<protein>
    <submittedName>
        <fullName evidence="5">ABC-F family ATP-binding cassette domain-containing protein</fullName>
    </submittedName>
    <submittedName>
        <fullName evidence="7">Glutathione ABC transporter ATP-binding protein</fullName>
    </submittedName>
</protein>
<dbReference type="Proteomes" id="UP000255443">
    <property type="component" value="Unassembled WGS sequence"/>
</dbReference>
<evidence type="ECO:0000313" key="6">
    <source>
        <dbReference type="EMBL" id="SUG17301.1"/>
    </source>
</evidence>
<evidence type="ECO:0000256" key="1">
    <source>
        <dbReference type="ARBA" id="ARBA00022737"/>
    </source>
</evidence>
<feature type="domain" description="ABC transporter" evidence="4">
    <location>
        <begin position="300"/>
        <end position="519"/>
    </location>
</feature>
<dbReference type="SUPFAM" id="SSF52540">
    <property type="entry name" value="P-loop containing nucleoside triphosphate hydrolases"/>
    <property type="match status" value="2"/>
</dbReference>
<reference evidence="5 10" key="2">
    <citation type="submission" date="2019-09" db="EMBL/GenBank/DDBJ databases">
        <title>Draft genome sequence of various Type strains from the CCUG.</title>
        <authorList>
            <person name="Pineiro-Iglesias B."/>
            <person name="Tunovic T."/>
            <person name="Unosson C."/>
            <person name="Inganas E."/>
            <person name="Ohlen M."/>
            <person name="Cardew S."/>
            <person name="Jensie-Markopoulos S."/>
            <person name="Salva-Serra F."/>
            <person name="Jaen-Luchoro D."/>
            <person name="Karlsson R."/>
            <person name="Svensson-Stadler L."/>
            <person name="Chun J."/>
            <person name="Moore E."/>
        </authorList>
    </citation>
    <scope>NUCLEOTIDE SEQUENCE [LARGE SCALE GENOMIC DNA]</scope>
    <source>
        <strain evidence="5 10">CCUG 6322T</strain>
    </source>
</reference>
<dbReference type="EMBL" id="VXJW01000007">
    <property type="protein sequence ID" value="KAA8662938.1"/>
    <property type="molecule type" value="Genomic_DNA"/>
</dbReference>